<accession>A0ABV0B6D1</accession>
<reference evidence="2 3" key="1">
    <citation type="submission" date="2024-05" db="EMBL/GenBank/DDBJ databases">
        <title>Sphingomonas sp. HF-S3 16S ribosomal RNA gene Genome sequencing and assembly.</title>
        <authorList>
            <person name="Lee H."/>
        </authorList>
    </citation>
    <scope>NUCLEOTIDE SEQUENCE [LARGE SCALE GENOMIC DNA]</scope>
    <source>
        <strain evidence="2 3">HF-S3</strain>
    </source>
</reference>
<dbReference type="EMBL" id="JBDIZK010000004">
    <property type="protein sequence ID" value="MEN3747159.1"/>
    <property type="molecule type" value="Genomic_DNA"/>
</dbReference>
<dbReference type="Pfam" id="PF09511">
    <property type="entry name" value="RNA_lig_T4_1"/>
    <property type="match status" value="1"/>
</dbReference>
<dbReference type="Proteomes" id="UP001427805">
    <property type="component" value="Unassembled WGS sequence"/>
</dbReference>
<gene>
    <name evidence="2" type="ORF">TPR58_08265</name>
</gene>
<dbReference type="GO" id="GO:0016874">
    <property type="term" value="F:ligase activity"/>
    <property type="evidence" value="ECO:0007669"/>
    <property type="project" value="UniProtKB-KW"/>
</dbReference>
<comment type="caution">
    <text evidence="2">The sequence shown here is derived from an EMBL/GenBank/DDBJ whole genome shotgun (WGS) entry which is preliminary data.</text>
</comment>
<evidence type="ECO:0000259" key="1">
    <source>
        <dbReference type="Pfam" id="PF09511"/>
    </source>
</evidence>
<name>A0ABV0B6D1_9SPHN</name>
<keyword evidence="3" id="KW-1185">Reference proteome</keyword>
<evidence type="ECO:0000313" key="3">
    <source>
        <dbReference type="Proteomes" id="UP001427805"/>
    </source>
</evidence>
<dbReference type="RefSeq" id="WP_346246157.1">
    <property type="nucleotide sequence ID" value="NZ_JBDIZK010000004.1"/>
</dbReference>
<protein>
    <submittedName>
        <fullName evidence="2">RNA ligase</fullName>
    </submittedName>
</protein>
<feature type="domain" description="T4 RNA ligase 1-like N-terminal" evidence="1">
    <location>
        <begin position="59"/>
        <end position="238"/>
    </location>
</feature>
<keyword evidence="2" id="KW-0436">Ligase</keyword>
<sequence>MTNTPHYARTIGFDQLVAELHAARAERAVYSRRDGPLQLWCYTSKAVYDRLWSPATLAARGLILDLEERRVVATAFPKFFNLGEASAPVPDGPCEAFEKVDGSLIVIFHHGGRWRAATKGALDSSQALWAEARLQEQDLSALVPGTTYLAEALYAENRIVVRYDESGLVLLAAYDEQGHEFDFDRIEATARALGWRAAGRIRFEGIEDLIARAGTLPADAEGYVLRFADGQRVKLKGAEYSRIHAILSRVTPLGIWDAMVAGDSLDEMRRVIPEEFWWDFDEIVRLLRGAMQARIDRVAEIAAEVAGLSDREVGLRLATLPKDVARYLFTYRRNPDLTADGKARSMLLRDVRPVGNALPGYTPSYALSQATGDE</sequence>
<organism evidence="2 3">
    <name type="scientific">Sphingomonas rustica</name>
    <dbReference type="NCBI Taxonomy" id="3103142"/>
    <lineage>
        <taxon>Bacteria</taxon>
        <taxon>Pseudomonadati</taxon>
        <taxon>Pseudomonadota</taxon>
        <taxon>Alphaproteobacteria</taxon>
        <taxon>Sphingomonadales</taxon>
        <taxon>Sphingomonadaceae</taxon>
        <taxon>Sphingomonas</taxon>
    </lineage>
</organism>
<evidence type="ECO:0000313" key="2">
    <source>
        <dbReference type="EMBL" id="MEN3747159.1"/>
    </source>
</evidence>
<dbReference type="SUPFAM" id="SSF56091">
    <property type="entry name" value="DNA ligase/mRNA capping enzyme, catalytic domain"/>
    <property type="match status" value="1"/>
</dbReference>
<proteinExistence type="predicted"/>
<dbReference type="InterPro" id="IPR019039">
    <property type="entry name" value="T4-Rnl1-like_N"/>
</dbReference>